<organism evidence="1 2">
    <name type="scientific">Clonorchis sinensis</name>
    <name type="common">Chinese liver fluke</name>
    <dbReference type="NCBI Taxonomy" id="79923"/>
    <lineage>
        <taxon>Eukaryota</taxon>
        <taxon>Metazoa</taxon>
        <taxon>Spiralia</taxon>
        <taxon>Lophotrochozoa</taxon>
        <taxon>Platyhelminthes</taxon>
        <taxon>Trematoda</taxon>
        <taxon>Digenea</taxon>
        <taxon>Opisthorchiida</taxon>
        <taxon>Opisthorchiata</taxon>
        <taxon>Opisthorchiidae</taxon>
        <taxon>Clonorchis</taxon>
    </lineage>
</organism>
<evidence type="ECO:0000313" key="1">
    <source>
        <dbReference type="EMBL" id="GAA52598.1"/>
    </source>
</evidence>
<keyword evidence="2" id="KW-1185">Reference proteome</keyword>
<evidence type="ECO:0000313" key="2">
    <source>
        <dbReference type="Proteomes" id="UP000008909"/>
    </source>
</evidence>
<proteinExistence type="predicted"/>
<name>G7YI15_CLOSI</name>
<accession>G7YI15</accession>
<protein>
    <submittedName>
        <fullName evidence="1">Uncharacterized protein</fullName>
    </submittedName>
</protein>
<dbReference type="AlphaFoldDB" id="G7YI15"/>
<dbReference type="EMBL" id="DF143320">
    <property type="protein sequence ID" value="GAA52598.1"/>
    <property type="molecule type" value="Genomic_DNA"/>
</dbReference>
<dbReference type="Proteomes" id="UP000008909">
    <property type="component" value="Unassembled WGS sequence"/>
</dbReference>
<reference key="2">
    <citation type="submission" date="2011-10" db="EMBL/GenBank/DDBJ databases">
        <title>The genome and transcriptome sequence of Clonorchis sinensis provide insights into the carcinogenic liver fluke.</title>
        <authorList>
            <person name="Wang X."/>
            <person name="Huang Y."/>
            <person name="Chen W."/>
            <person name="Liu H."/>
            <person name="Guo L."/>
            <person name="Chen Y."/>
            <person name="Luo F."/>
            <person name="Zhou W."/>
            <person name="Sun J."/>
            <person name="Mao Q."/>
            <person name="Liang P."/>
            <person name="Zhou C."/>
            <person name="Tian Y."/>
            <person name="Men J."/>
            <person name="Lv X."/>
            <person name="Huang L."/>
            <person name="Zhou J."/>
            <person name="Hu Y."/>
            <person name="Li R."/>
            <person name="Zhang F."/>
            <person name="Lei H."/>
            <person name="Li X."/>
            <person name="Hu X."/>
            <person name="Liang C."/>
            <person name="Xu J."/>
            <person name="Wu Z."/>
            <person name="Yu X."/>
        </authorList>
    </citation>
    <scope>NUCLEOTIDE SEQUENCE</scope>
    <source>
        <strain>Henan</strain>
    </source>
</reference>
<sequence length="509" mass="56210">MVARHRKGATAEPLLLLLHYVRIMTSDCFIIIIIDSMTSVLNTDASLPYNHDLFESPIVKKKNKDGRGGDLLLPYYNHSEVPTPPNTHSGSGYGDGRNQRLSLLRLAASADDGMAHPVGSRKLPGSILVVGLNWEVDARNECELTQTTSGRSHFSGTQVNRWRKVPLGKAGVAENGGLIGSLRNPSDRIQDKIHLGARELSFSPKSFTVHIFDTLIIYCDFVVSLQNRLGKSKLVPNITAGIEAFQSNNACNENCRRYEEPNIQCPLATASEICDWSERQPTTFMVKFCCPAMFARFLPMWVRLVLSSVAGGQRRIFTVGYLKHFCATGHRSGPPVPWTSSNALVSHIKCLNFRSRQRQINALLTKPVIPPSVCVNSPEQVDQDKKRTIEASVESTNAVPFGSDRMVSNVLDLSGFGFQQNTLCVLLLPRSSSDDYWLEPADQHPIMVVEQLDCKRLISSLGEITSALLVEVLCGISFVRTSIRVDFGLSCVVGVNSPSDVLARLVEWT</sequence>
<reference evidence="1" key="1">
    <citation type="journal article" date="2011" name="Genome Biol.">
        <title>The draft genome of the carcinogenic human liver fluke Clonorchis sinensis.</title>
        <authorList>
            <person name="Wang X."/>
            <person name="Chen W."/>
            <person name="Huang Y."/>
            <person name="Sun J."/>
            <person name="Men J."/>
            <person name="Liu H."/>
            <person name="Luo F."/>
            <person name="Guo L."/>
            <person name="Lv X."/>
            <person name="Deng C."/>
            <person name="Zhou C."/>
            <person name="Fan Y."/>
            <person name="Li X."/>
            <person name="Huang L."/>
            <person name="Hu Y."/>
            <person name="Liang C."/>
            <person name="Hu X."/>
            <person name="Xu J."/>
            <person name="Yu X."/>
        </authorList>
    </citation>
    <scope>NUCLEOTIDE SEQUENCE [LARGE SCALE GENOMIC DNA]</scope>
    <source>
        <strain evidence="1">Henan</strain>
    </source>
</reference>
<gene>
    <name evidence="1" type="ORF">CLF_108427</name>
</gene>